<gene>
    <name evidence="1" type="ORF">M9458_051439</name>
</gene>
<evidence type="ECO:0000313" key="2">
    <source>
        <dbReference type="Proteomes" id="UP001529510"/>
    </source>
</evidence>
<sequence>MELQGWTTRVMLLNQRAKVEPEDMQSDVEPMGMRMMVELEGRRTQVEPEALEAADIAICLE</sequence>
<organism evidence="1 2">
    <name type="scientific">Cirrhinus mrigala</name>
    <name type="common">Mrigala</name>
    <dbReference type="NCBI Taxonomy" id="683832"/>
    <lineage>
        <taxon>Eukaryota</taxon>
        <taxon>Metazoa</taxon>
        <taxon>Chordata</taxon>
        <taxon>Craniata</taxon>
        <taxon>Vertebrata</taxon>
        <taxon>Euteleostomi</taxon>
        <taxon>Actinopterygii</taxon>
        <taxon>Neopterygii</taxon>
        <taxon>Teleostei</taxon>
        <taxon>Ostariophysi</taxon>
        <taxon>Cypriniformes</taxon>
        <taxon>Cyprinidae</taxon>
        <taxon>Labeoninae</taxon>
        <taxon>Labeonini</taxon>
        <taxon>Cirrhinus</taxon>
    </lineage>
</organism>
<accession>A0ABD0MW20</accession>
<keyword evidence="2" id="KW-1185">Reference proteome</keyword>
<dbReference type="Proteomes" id="UP001529510">
    <property type="component" value="Unassembled WGS sequence"/>
</dbReference>
<proteinExistence type="predicted"/>
<comment type="caution">
    <text evidence="1">The sequence shown here is derived from an EMBL/GenBank/DDBJ whole genome shotgun (WGS) entry which is preliminary data.</text>
</comment>
<name>A0ABD0MW20_CIRMR</name>
<dbReference type="AlphaFoldDB" id="A0ABD0MW20"/>
<dbReference type="EMBL" id="JAMKFB020000123">
    <property type="protein sequence ID" value="KAL0153264.1"/>
    <property type="molecule type" value="Genomic_DNA"/>
</dbReference>
<reference evidence="1 2" key="1">
    <citation type="submission" date="2024-05" db="EMBL/GenBank/DDBJ databases">
        <title>Genome sequencing and assembly of Indian major carp, Cirrhinus mrigala (Hamilton, 1822).</title>
        <authorList>
            <person name="Mohindra V."/>
            <person name="Chowdhury L.M."/>
            <person name="Lal K."/>
            <person name="Jena J.K."/>
        </authorList>
    </citation>
    <scope>NUCLEOTIDE SEQUENCE [LARGE SCALE GENOMIC DNA]</scope>
    <source>
        <strain evidence="1">CM1030</strain>
        <tissue evidence="1">Blood</tissue>
    </source>
</reference>
<feature type="non-terminal residue" evidence="1">
    <location>
        <position position="61"/>
    </location>
</feature>
<evidence type="ECO:0000313" key="1">
    <source>
        <dbReference type="EMBL" id="KAL0153264.1"/>
    </source>
</evidence>
<protein>
    <submittedName>
        <fullName evidence="1">Uncharacterized protein</fullName>
    </submittedName>
</protein>